<evidence type="ECO:0000256" key="3">
    <source>
        <dbReference type="ARBA" id="ARBA00022821"/>
    </source>
</evidence>
<keyword evidence="4" id="KW-0067">ATP-binding</keyword>
<feature type="region of interest" description="Disordered" evidence="5">
    <location>
        <begin position="133"/>
        <end position="172"/>
    </location>
</feature>
<dbReference type="Proteomes" id="UP000827889">
    <property type="component" value="Chromosome 5"/>
</dbReference>
<evidence type="ECO:0000313" key="8">
    <source>
        <dbReference type="RefSeq" id="XP_048135727.1"/>
    </source>
</evidence>
<gene>
    <name evidence="8" type="primary">LOC125315320</name>
</gene>
<reference evidence="8" key="1">
    <citation type="submission" date="2025-08" db="UniProtKB">
        <authorList>
            <consortium name="RefSeq"/>
        </authorList>
    </citation>
    <scope>IDENTIFICATION</scope>
    <source>
        <tissue evidence="8">Leaf</tissue>
    </source>
</reference>
<dbReference type="Gene3D" id="3.80.10.10">
    <property type="entry name" value="Ribonuclease Inhibitor"/>
    <property type="match status" value="2"/>
</dbReference>
<evidence type="ECO:0000256" key="1">
    <source>
        <dbReference type="ARBA" id="ARBA00008894"/>
    </source>
</evidence>
<name>A0ABM3HGK7_9MYRT</name>
<keyword evidence="3" id="KW-0611">Plant defense</keyword>
<dbReference type="InterPro" id="IPR003593">
    <property type="entry name" value="AAA+_ATPase"/>
</dbReference>
<comment type="similarity">
    <text evidence="1">Belongs to the disease resistance NB-LRR family.</text>
</comment>
<keyword evidence="7" id="KW-1185">Reference proteome</keyword>
<feature type="domain" description="AAA+ ATPase" evidence="6">
    <location>
        <begin position="201"/>
        <end position="344"/>
    </location>
</feature>
<evidence type="ECO:0000256" key="5">
    <source>
        <dbReference type="SAM" id="MobiDB-lite"/>
    </source>
</evidence>
<dbReference type="Gene3D" id="1.10.8.430">
    <property type="entry name" value="Helical domain of apoptotic protease-activating factors"/>
    <property type="match status" value="1"/>
</dbReference>
<dbReference type="SMART" id="SM00382">
    <property type="entry name" value="AAA"/>
    <property type="match status" value="1"/>
</dbReference>
<feature type="compositionally biased region" description="Low complexity" evidence="5">
    <location>
        <begin position="163"/>
        <end position="172"/>
    </location>
</feature>
<proteinExistence type="inferred from homology"/>
<dbReference type="Pfam" id="PF23247">
    <property type="entry name" value="LRR_RPS2"/>
    <property type="match status" value="3"/>
</dbReference>
<dbReference type="SUPFAM" id="SSF52058">
    <property type="entry name" value="L domain-like"/>
    <property type="match status" value="1"/>
</dbReference>
<organism evidence="7 8">
    <name type="scientific">Rhodamnia argentea</name>
    <dbReference type="NCBI Taxonomy" id="178133"/>
    <lineage>
        <taxon>Eukaryota</taxon>
        <taxon>Viridiplantae</taxon>
        <taxon>Streptophyta</taxon>
        <taxon>Embryophyta</taxon>
        <taxon>Tracheophyta</taxon>
        <taxon>Spermatophyta</taxon>
        <taxon>Magnoliopsida</taxon>
        <taxon>eudicotyledons</taxon>
        <taxon>Gunneridae</taxon>
        <taxon>Pentapetalae</taxon>
        <taxon>rosids</taxon>
        <taxon>malvids</taxon>
        <taxon>Myrtales</taxon>
        <taxon>Myrtaceae</taxon>
        <taxon>Myrtoideae</taxon>
        <taxon>Myrteae</taxon>
        <taxon>Australasian group</taxon>
        <taxon>Rhodamnia</taxon>
    </lineage>
</organism>
<evidence type="ECO:0000313" key="7">
    <source>
        <dbReference type="Proteomes" id="UP000827889"/>
    </source>
</evidence>
<dbReference type="PRINTS" id="PR00364">
    <property type="entry name" value="DISEASERSIST"/>
</dbReference>
<dbReference type="InterPro" id="IPR027417">
    <property type="entry name" value="P-loop_NTPase"/>
</dbReference>
<dbReference type="InterPro" id="IPR042197">
    <property type="entry name" value="Apaf_helical"/>
</dbReference>
<evidence type="ECO:0000259" key="6">
    <source>
        <dbReference type="SMART" id="SM00382"/>
    </source>
</evidence>
<dbReference type="PANTHER" id="PTHR33463">
    <property type="entry name" value="NB-ARC DOMAIN-CONTAINING PROTEIN-RELATED"/>
    <property type="match status" value="1"/>
</dbReference>
<dbReference type="SUPFAM" id="SSF52047">
    <property type="entry name" value="RNI-like"/>
    <property type="match status" value="1"/>
</dbReference>
<dbReference type="InterPro" id="IPR057135">
    <property type="entry name" value="At4g27190-like_LRR"/>
</dbReference>
<accession>A0ABM3HGK7</accession>
<dbReference type="InterPro" id="IPR002182">
    <property type="entry name" value="NB-ARC"/>
</dbReference>
<dbReference type="PANTHER" id="PTHR33463:SF203">
    <property type="entry name" value="AAA+ ATPASE DOMAIN-CONTAINING PROTEIN"/>
    <property type="match status" value="1"/>
</dbReference>
<dbReference type="RefSeq" id="XP_048135727.1">
    <property type="nucleotide sequence ID" value="XM_048279770.1"/>
</dbReference>
<protein>
    <submittedName>
        <fullName evidence="8">Disease resistance protein At4g27190-like</fullName>
    </submittedName>
</protein>
<evidence type="ECO:0000256" key="2">
    <source>
        <dbReference type="ARBA" id="ARBA00022741"/>
    </source>
</evidence>
<dbReference type="GeneID" id="125315320"/>
<dbReference type="Pfam" id="PF00931">
    <property type="entry name" value="NB-ARC"/>
    <property type="match status" value="1"/>
</dbReference>
<dbReference type="SUPFAM" id="SSF52540">
    <property type="entry name" value="P-loop containing nucleoside triphosphate hydrolases"/>
    <property type="match status" value="1"/>
</dbReference>
<sequence>MDWCFSIAWDVLKCLVVPVKRQFGYVLSSKSYANGLQEEVQKLADESQRVTSLADVASNNLRVFYRGFTEWQASAEKALVEAKDLSGKFEGASKSCCRGTLPDPVCRYRFSRKAKEKMEALRQLTEKCSEFKEPNDISSSLPARGNVTAPTPGRREGKEVMQSTAATASASSASTAIKDDGVFESRAQIIRDIMKALADNSNRVVGVYGMAGVGKSTLLVDAERRLREEKSFDWVAKANVSENPDIETIQGDIADALGLTDIKNKETPGGRANFLRDRLKAEEEKNKKVLIILDNLWKGLDLKSVGIPCGHDNEVIGCKLLLTSRDRVVLRTKMGCDKEFPLGELRDEEAKSLFERLVGDKVHDDEFKSLVDEALHKCAGLPFLIVLMAKVFKRAEFSDCKNALKQIKLSKNEGIGEMINESLQLSYNNLKDSDKSLLALCVAYGTSKPSLENLVRYAVGWGLFREDDMEQARESLRSGIRALQDSSLLLEDENAYGFKIHDLVREFVASVASRDHPLLVLNEKDKLLVEQLKDKLKSCRAICFPHVYMKELPEGLDCPEMRIFLLFTNNKTLKVPDSYFNSMRKLMVLHLSRVRLSRSPSPFQSLEDLYTLCLDGCSLDDVAMIGELKRLHILSFVNSNIQRLPKEIGQLVQLKLLDLDNCSRLEIIEPGVLESLTNLEELYMKNSFDHWNAVEQIPPTNARLIELNKLKNLYTLHVSILNLSVLPEDLNVEKLTKYQIRIGDVPHWRIRNGSSILELKLDPISDILQKGCIQTLLGKTDDLFLDGLNGIEQTICVLSQKGFSKLKHLQVKSSPSVHYVLQSPSHTEFKMLESLLLDNLINLEKICNNHISSNSFSALKVVRVENCNKMEVLFPLSLLRELPQLEEMRVVECHLMREIVEIDDSGKVELPNLRVLELRDLPNIKNFVTDGTAPSSSTPNDQVGPQIAFFNGQQVAFPSLETLTIWSADSIETIWDNQVAAESFRKLKSLRVYRCDKLENIVPSDILGRLKSLESLEVESCDSLEVVFKLQPLSPLDGHPIACFPKCKMLTEVICDDGGEEGLPVVFNQLKYMELDGLTGLRCFSSSKCTLKFPLLEDVIVSGCPSMKFFSEGPINTPKLERVQASTEAWFLKENLNITIQNMFKEMATVARVKLMRLSEFPELIEKWHSELIPIKPSWQLKSLVVDKCPSFTNAMPSRLIPVLNEVRRLHVRDCESLEEVFNLEGLEGVRSTRVLPSLACLDLVNLPKLRRIWNNHLQGTLRFDMIDSLTLYKCSNLRHAFTPSMARCVANLHEMEIKECGQMEGVIAEEEGQGSAVEKITFPNLYCMKLECLPNMTNFLSGKNPRLECPRLEELTIASCPKMRSLTWQPLMEIDQRTPSLFTPEIQVGLARLGAMGVGG</sequence>
<keyword evidence="2" id="KW-0547">Nucleotide-binding</keyword>
<dbReference type="Gene3D" id="3.40.50.300">
    <property type="entry name" value="P-loop containing nucleotide triphosphate hydrolases"/>
    <property type="match status" value="1"/>
</dbReference>
<evidence type="ECO:0000256" key="4">
    <source>
        <dbReference type="ARBA" id="ARBA00022840"/>
    </source>
</evidence>
<dbReference type="InterPro" id="IPR032675">
    <property type="entry name" value="LRR_dom_sf"/>
</dbReference>
<dbReference type="InterPro" id="IPR050905">
    <property type="entry name" value="Plant_NBS-LRR"/>
</dbReference>